<evidence type="ECO:0000256" key="1">
    <source>
        <dbReference type="SAM" id="MobiDB-lite"/>
    </source>
</evidence>
<gene>
    <name evidence="2" type="ORF">SMRZ_LOCUS18399</name>
</gene>
<sequence length="95" mass="11010">MESFYEATVSKFKEQNGPIIKSANDGSLSIQKPKDEKSIENEKQKFIDDRAAREKSPREKNMREPWIKSRCLHENKAGRGIGRNTYRDPIAEVQE</sequence>
<name>A0A183MQS4_9TREM</name>
<reference evidence="2 3" key="1">
    <citation type="submission" date="2018-11" db="EMBL/GenBank/DDBJ databases">
        <authorList>
            <consortium name="Pathogen Informatics"/>
        </authorList>
    </citation>
    <scope>NUCLEOTIDE SEQUENCE [LARGE SCALE GENOMIC DNA]</scope>
    <source>
        <strain evidence="2 3">Zambia</strain>
    </source>
</reference>
<dbReference type="AlphaFoldDB" id="A0A183MQS4"/>
<dbReference type="Proteomes" id="UP000277204">
    <property type="component" value="Unassembled WGS sequence"/>
</dbReference>
<protein>
    <submittedName>
        <fullName evidence="2">Uncharacterized protein</fullName>
    </submittedName>
</protein>
<evidence type="ECO:0000313" key="3">
    <source>
        <dbReference type="Proteomes" id="UP000277204"/>
    </source>
</evidence>
<dbReference type="EMBL" id="UZAI01017641">
    <property type="protein sequence ID" value="VDP27744.1"/>
    <property type="molecule type" value="Genomic_DNA"/>
</dbReference>
<feature type="region of interest" description="Disordered" evidence="1">
    <location>
        <begin position="18"/>
        <end position="67"/>
    </location>
</feature>
<evidence type="ECO:0000313" key="2">
    <source>
        <dbReference type="EMBL" id="VDP27744.1"/>
    </source>
</evidence>
<keyword evidence="3" id="KW-1185">Reference proteome</keyword>
<feature type="compositionally biased region" description="Basic and acidic residues" evidence="1">
    <location>
        <begin position="32"/>
        <end position="67"/>
    </location>
</feature>
<proteinExistence type="predicted"/>
<organism evidence="2 3">
    <name type="scientific">Schistosoma margrebowiei</name>
    <dbReference type="NCBI Taxonomy" id="48269"/>
    <lineage>
        <taxon>Eukaryota</taxon>
        <taxon>Metazoa</taxon>
        <taxon>Spiralia</taxon>
        <taxon>Lophotrochozoa</taxon>
        <taxon>Platyhelminthes</taxon>
        <taxon>Trematoda</taxon>
        <taxon>Digenea</taxon>
        <taxon>Strigeidida</taxon>
        <taxon>Schistosomatoidea</taxon>
        <taxon>Schistosomatidae</taxon>
        <taxon>Schistosoma</taxon>
    </lineage>
</organism>
<accession>A0A183MQS4</accession>